<comment type="caution">
    <text evidence="1">The sequence shown here is derived from an EMBL/GenBank/DDBJ whole genome shotgun (WGS) entry which is preliminary data.</text>
</comment>
<gene>
    <name evidence="1" type="ORF">ACEZDG_13970</name>
</gene>
<dbReference type="Proteomes" id="UP001592582">
    <property type="component" value="Unassembled WGS sequence"/>
</dbReference>
<reference evidence="1 2" key="1">
    <citation type="submission" date="2024-09" db="EMBL/GenBank/DDBJ databases">
        <authorList>
            <person name="Lee S.D."/>
        </authorList>
    </citation>
    <scope>NUCLEOTIDE SEQUENCE [LARGE SCALE GENOMIC DNA]</scope>
    <source>
        <strain evidence="1 2">N1-1</strain>
    </source>
</reference>
<evidence type="ECO:0000313" key="1">
    <source>
        <dbReference type="EMBL" id="MFC1410373.1"/>
    </source>
</evidence>
<name>A0ABV6V9G9_9ACTN</name>
<sequence length="74" mass="8028">MSETTTTIATTVVDAPQNLRTHTATVHAPGRYNKRLRTNVPACCTTGTAVARLHYLAPTTEAVTCKRCLNRTAK</sequence>
<protein>
    <submittedName>
        <fullName evidence="1">Uncharacterized protein</fullName>
    </submittedName>
</protein>
<evidence type="ECO:0000313" key="2">
    <source>
        <dbReference type="Proteomes" id="UP001592582"/>
    </source>
</evidence>
<dbReference type="EMBL" id="JBHEZX010000005">
    <property type="protein sequence ID" value="MFC1410373.1"/>
    <property type="molecule type" value="Genomic_DNA"/>
</dbReference>
<organism evidence="1 2">
    <name type="scientific">Streptacidiphilus alkalitolerans</name>
    <dbReference type="NCBI Taxonomy" id="3342712"/>
    <lineage>
        <taxon>Bacteria</taxon>
        <taxon>Bacillati</taxon>
        <taxon>Actinomycetota</taxon>
        <taxon>Actinomycetes</taxon>
        <taxon>Kitasatosporales</taxon>
        <taxon>Streptomycetaceae</taxon>
        <taxon>Streptacidiphilus</taxon>
    </lineage>
</organism>
<keyword evidence="2" id="KW-1185">Reference proteome</keyword>
<accession>A0ABV6V9G9</accession>
<proteinExistence type="predicted"/>